<dbReference type="PROSITE" id="PS50961">
    <property type="entry name" value="HTH_LA"/>
    <property type="match status" value="1"/>
</dbReference>
<evidence type="ECO:0000256" key="14">
    <source>
        <dbReference type="SAM" id="MobiDB-lite"/>
    </source>
</evidence>
<dbReference type="SUPFAM" id="SSF54928">
    <property type="entry name" value="RNA-binding domain, RBD"/>
    <property type="match status" value="2"/>
</dbReference>
<dbReference type="PANTHER" id="PTHR22792">
    <property type="entry name" value="LUPUS LA PROTEIN-RELATED"/>
    <property type="match status" value="1"/>
</dbReference>
<dbReference type="CDD" id="cd12290">
    <property type="entry name" value="RRM1_LARP7"/>
    <property type="match status" value="1"/>
</dbReference>
<dbReference type="Gene3D" id="3.30.70.330">
    <property type="match status" value="2"/>
</dbReference>
<evidence type="ECO:0000256" key="6">
    <source>
        <dbReference type="ARBA" id="ARBA00022871"/>
    </source>
</evidence>
<dbReference type="Pfam" id="PF08777">
    <property type="entry name" value="RRM_3"/>
    <property type="match status" value="1"/>
</dbReference>
<evidence type="ECO:0000256" key="4">
    <source>
        <dbReference type="ARBA" id="ARBA00022664"/>
    </source>
</evidence>
<feature type="compositionally biased region" description="Basic and acidic residues" evidence="14">
    <location>
        <begin position="243"/>
        <end position="305"/>
    </location>
</feature>
<protein>
    <recommendedName>
        <fullName evidence="3">La-related protein 7</fullName>
    </recommendedName>
    <alternativeName>
        <fullName evidence="12">La ribonucleoprotein domain family member 7</fullName>
    </alternativeName>
</protein>
<dbReference type="CDD" id="cd07323">
    <property type="entry name" value="LAM"/>
    <property type="match status" value="1"/>
</dbReference>
<feature type="compositionally biased region" description="Basic and acidic residues" evidence="14">
    <location>
        <begin position="544"/>
        <end position="554"/>
    </location>
</feature>
<evidence type="ECO:0000256" key="10">
    <source>
        <dbReference type="ARBA" id="ARBA00023187"/>
    </source>
</evidence>
<keyword evidence="7 13" id="KW-0694">RNA-binding</keyword>
<keyword evidence="4" id="KW-0507">mRNA processing</keyword>
<evidence type="ECO:0000256" key="2">
    <source>
        <dbReference type="ARBA" id="ARBA00008680"/>
    </source>
</evidence>
<dbReference type="PANTHER" id="PTHR22792:SF62">
    <property type="entry name" value="LA-RELATED PROTEIN 7"/>
    <property type="match status" value="1"/>
</dbReference>
<dbReference type="InterPro" id="IPR000504">
    <property type="entry name" value="RRM_dom"/>
</dbReference>
<proteinExistence type="inferred from homology"/>
<feature type="region of interest" description="Disordered" evidence="14">
    <location>
        <begin position="181"/>
        <end position="367"/>
    </location>
</feature>
<dbReference type="PRINTS" id="PR00302">
    <property type="entry name" value="LUPUSLA"/>
</dbReference>
<evidence type="ECO:0000256" key="11">
    <source>
        <dbReference type="ARBA" id="ARBA00023242"/>
    </source>
</evidence>
<dbReference type="InterPro" id="IPR006630">
    <property type="entry name" value="La_HTH"/>
</dbReference>
<gene>
    <name evidence="18" type="ORF">PEVE_00004362</name>
</gene>
<dbReference type="Proteomes" id="UP001159427">
    <property type="component" value="Unassembled WGS sequence"/>
</dbReference>
<feature type="compositionally biased region" description="Basic and acidic residues" evidence="14">
    <location>
        <begin position="326"/>
        <end position="339"/>
    </location>
</feature>
<keyword evidence="5" id="KW-0221">Differentiation</keyword>
<feature type="compositionally biased region" description="Basic residues" evidence="14">
    <location>
        <begin position="350"/>
        <end position="361"/>
    </location>
</feature>
<evidence type="ECO:0000256" key="1">
    <source>
        <dbReference type="ARBA" id="ARBA00004642"/>
    </source>
</evidence>
<evidence type="ECO:0000259" key="17">
    <source>
        <dbReference type="PROSITE" id="PS51939"/>
    </source>
</evidence>
<comment type="similarity">
    <text evidence="2">Belongs to the LARP7 family.</text>
</comment>
<evidence type="ECO:0000259" key="16">
    <source>
        <dbReference type="PROSITE" id="PS50961"/>
    </source>
</evidence>
<dbReference type="InterPro" id="IPR002344">
    <property type="entry name" value="Lupus_La"/>
</dbReference>
<keyword evidence="6" id="KW-0744">Spermatogenesis</keyword>
<feature type="compositionally biased region" description="Basic and acidic residues" evidence="14">
    <location>
        <begin position="183"/>
        <end position="194"/>
    </location>
</feature>
<feature type="domain" description="RRM" evidence="15">
    <location>
        <begin position="116"/>
        <end position="178"/>
    </location>
</feature>
<keyword evidence="8" id="KW-0805">Transcription regulation</keyword>
<comment type="caution">
    <text evidence="18">The sequence shown here is derived from an EMBL/GenBank/DDBJ whole genome shotgun (WGS) entry which is preliminary data.</text>
</comment>
<dbReference type="Pfam" id="PF00076">
    <property type="entry name" value="RRM_1"/>
    <property type="match status" value="1"/>
</dbReference>
<evidence type="ECO:0000256" key="7">
    <source>
        <dbReference type="ARBA" id="ARBA00022884"/>
    </source>
</evidence>
<keyword evidence="10" id="KW-0508">mRNA splicing</keyword>
<evidence type="ECO:0000256" key="13">
    <source>
        <dbReference type="PROSITE-ProRule" id="PRU00332"/>
    </source>
</evidence>
<feature type="region of interest" description="Disordered" evidence="14">
    <location>
        <begin position="1"/>
        <end position="22"/>
    </location>
</feature>
<dbReference type="SMART" id="SM00715">
    <property type="entry name" value="LA"/>
    <property type="match status" value="1"/>
</dbReference>
<dbReference type="InterPro" id="IPR034887">
    <property type="entry name" value="LARP7_RRM1"/>
</dbReference>
<feature type="compositionally biased region" description="Basic and acidic residues" evidence="14">
    <location>
        <begin position="426"/>
        <end position="439"/>
    </location>
</feature>
<organism evidence="18 19">
    <name type="scientific">Porites evermanni</name>
    <dbReference type="NCBI Taxonomy" id="104178"/>
    <lineage>
        <taxon>Eukaryota</taxon>
        <taxon>Metazoa</taxon>
        <taxon>Cnidaria</taxon>
        <taxon>Anthozoa</taxon>
        <taxon>Hexacorallia</taxon>
        <taxon>Scleractinia</taxon>
        <taxon>Fungiina</taxon>
        <taxon>Poritidae</taxon>
        <taxon>Porites</taxon>
    </lineage>
</organism>
<keyword evidence="11" id="KW-0539">Nucleus</keyword>
<sequence>MNSQDLVKLSADNEEHKQHKKRTKKIKAQLKDQIEFYFGDANLLKDRFMKQEINKHPEGYVAISTIANFNRMKKITDDMNLVIKAMKMSPILEVSEDETMVRRKAPVPEPRNVDAETIYVERLPPYADHDWVKEIFSKYGKVVYVSIPRFKHTGDIKGFAFVEFESAMQAQEALQVFNKGGKTKQDAFPEEKTDNSPSVVQSIEQQKVSKGKRKRSLSESELDTQQKHKERKRKRTISDSSDTEQHDDIQQKTEDMKNKDHGKERKENGREKSTDEGGENEKSKKSVRWEEGQQEEIRDNKKSEETTSVVSRKRSHEESVINEDEVQQKRQKISDKSEESGEDETAERNKKQKKRKRKKKEKKETRLPHLRVISKLEWLELKKEYKNLQREAMNKLKKQLQEKSSADGNKTEEQEYVKLPQNGTTKGRDIKSNESKQADIQKLPYTPGVVLKFYCKGSGLTKRELRDKFSSYSPVAYLDLAEGDDEGHVRFHTTENCTSVFTAMSSTSDKLNVEKLTEEAEKAYWEKINADRMVRFNSKRQKKRGTEKVARKAEALQLQRQSHIRFDESEDEEHT</sequence>
<accession>A0ABN8LVX0</accession>
<feature type="compositionally biased region" description="Polar residues" evidence="14">
    <location>
        <begin position="195"/>
        <end position="208"/>
    </location>
</feature>
<evidence type="ECO:0000313" key="19">
    <source>
        <dbReference type="Proteomes" id="UP001159427"/>
    </source>
</evidence>
<evidence type="ECO:0000256" key="3">
    <source>
        <dbReference type="ARBA" id="ARBA00015867"/>
    </source>
</evidence>
<dbReference type="InterPro" id="IPR036390">
    <property type="entry name" value="WH_DNA-bd_sf"/>
</dbReference>
<dbReference type="Gene3D" id="1.10.10.10">
    <property type="entry name" value="Winged helix-like DNA-binding domain superfamily/Winged helix DNA-binding domain"/>
    <property type="match status" value="1"/>
</dbReference>
<feature type="region of interest" description="Disordered" evidence="14">
    <location>
        <begin position="536"/>
        <end position="575"/>
    </location>
</feature>
<evidence type="ECO:0000256" key="12">
    <source>
        <dbReference type="ARBA" id="ARBA00029640"/>
    </source>
</evidence>
<evidence type="ECO:0000256" key="9">
    <source>
        <dbReference type="ARBA" id="ARBA00023163"/>
    </source>
</evidence>
<dbReference type="InterPro" id="IPR035979">
    <property type="entry name" value="RBD_domain_sf"/>
</dbReference>
<evidence type="ECO:0000313" key="18">
    <source>
        <dbReference type="EMBL" id="CAH3019837.1"/>
    </source>
</evidence>
<dbReference type="InterPro" id="IPR012677">
    <property type="entry name" value="Nucleotide-bd_a/b_plait_sf"/>
</dbReference>
<name>A0ABN8LVX0_9CNID</name>
<dbReference type="PROSITE" id="PS50102">
    <property type="entry name" value="RRM"/>
    <property type="match status" value="1"/>
</dbReference>
<dbReference type="InterPro" id="IPR036388">
    <property type="entry name" value="WH-like_DNA-bd_sf"/>
</dbReference>
<feature type="domain" description="HTH La-type RNA-binding" evidence="16">
    <location>
        <begin position="20"/>
        <end position="111"/>
    </location>
</feature>
<comment type="subcellular location">
    <subcellularLocation>
        <location evidence="1">Nucleus</location>
        <location evidence="1">Nucleoplasm</location>
    </subcellularLocation>
</comment>
<feature type="region of interest" description="Disordered" evidence="14">
    <location>
        <begin position="396"/>
        <end position="439"/>
    </location>
</feature>
<dbReference type="Pfam" id="PF05383">
    <property type="entry name" value="La"/>
    <property type="match status" value="1"/>
</dbReference>
<feature type="compositionally biased region" description="Basic and acidic residues" evidence="14">
    <location>
        <begin position="396"/>
        <end position="416"/>
    </location>
</feature>
<dbReference type="InterPro" id="IPR045180">
    <property type="entry name" value="La_dom_prot"/>
</dbReference>
<dbReference type="SMART" id="SM00360">
    <property type="entry name" value="RRM"/>
    <property type="match status" value="1"/>
</dbReference>
<reference evidence="18 19" key="1">
    <citation type="submission" date="2022-05" db="EMBL/GenBank/DDBJ databases">
        <authorList>
            <consortium name="Genoscope - CEA"/>
            <person name="William W."/>
        </authorList>
    </citation>
    <scope>NUCLEOTIDE SEQUENCE [LARGE SCALE GENOMIC DNA]</scope>
</reference>
<dbReference type="InterPro" id="IPR014886">
    <property type="entry name" value="La_xRRM"/>
</dbReference>
<dbReference type="PROSITE" id="PS51939">
    <property type="entry name" value="XRRM"/>
    <property type="match status" value="1"/>
</dbReference>
<dbReference type="SUPFAM" id="SSF46785">
    <property type="entry name" value="Winged helix' DNA-binding domain"/>
    <property type="match status" value="1"/>
</dbReference>
<keyword evidence="19" id="KW-1185">Reference proteome</keyword>
<feature type="domain" description="XRRM" evidence="17">
    <location>
        <begin position="444"/>
        <end position="555"/>
    </location>
</feature>
<dbReference type="EMBL" id="CALNXI010000127">
    <property type="protein sequence ID" value="CAH3019837.1"/>
    <property type="molecule type" value="Genomic_DNA"/>
</dbReference>
<keyword evidence="9" id="KW-0804">Transcription</keyword>
<evidence type="ECO:0000256" key="5">
    <source>
        <dbReference type="ARBA" id="ARBA00022782"/>
    </source>
</evidence>
<evidence type="ECO:0000259" key="15">
    <source>
        <dbReference type="PROSITE" id="PS50102"/>
    </source>
</evidence>
<evidence type="ECO:0000256" key="8">
    <source>
        <dbReference type="ARBA" id="ARBA00023015"/>
    </source>
</evidence>